<evidence type="ECO:0000313" key="2">
    <source>
        <dbReference type="Proteomes" id="UP000302163"/>
    </source>
</evidence>
<name>A0A4P8YDI7_9ENTR</name>
<accession>A0A4P8YDI7</accession>
<proteinExistence type="predicted"/>
<dbReference type="AlphaFoldDB" id="A0A4P8YDI7"/>
<dbReference type="KEGG" id="izh:FEM41_02275"/>
<reference evidence="1 2" key="1">
    <citation type="submission" date="2019-05" db="EMBL/GenBank/DDBJ databases">
        <title>Complete genome sequence of Izhakiella calystegiae KSNA2, an endophyte isolated from beach morning glory (Calystegia soldanella).</title>
        <authorList>
            <person name="Jiang L."/>
            <person name="Jeong J.C."/>
            <person name="Kim C.Y."/>
            <person name="Kim D.H."/>
            <person name="Kim S.W."/>
            <person name="Lee j."/>
        </authorList>
    </citation>
    <scope>NUCLEOTIDE SEQUENCE [LARGE SCALE GENOMIC DNA]</scope>
    <source>
        <strain evidence="1 2">KSNA2</strain>
    </source>
</reference>
<dbReference type="OrthoDB" id="7064725at2"/>
<evidence type="ECO:0000313" key="1">
    <source>
        <dbReference type="EMBL" id="QCT18551.1"/>
    </source>
</evidence>
<dbReference type="EMBL" id="CP040428">
    <property type="protein sequence ID" value="QCT18551.1"/>
    <property type="molecule type" value="Genomic_DNA"/>
</dbReference>
<organism evidence="1 2">
    <name type="scientific">Jejubacter calystegiae</name>
    <dbReference type="NCBI Taxonomy" id="2579935"/>
    <lineage>
        <taxon>Bacteria</taxon>
        <taxon>Pseudomonadati</taxon>
        <taxon>Pseudomonadota</taxon>
        <taxon>Gammaproteobacteria</taxon>
        <taxon>Enterobacterales</taxon>
        <taxon>Enterobacteriaceae</taxon>
        <taxon>Jejubacter</taxon>
    </lineage>
</organism>
<sequence>MENKYKHDLYEILCLKTFGEVFEAYRVDDYDKMIIEWAERELIFGNGSEKLLILASLNLDKHPDSDEIDRYLRDYMLETNMVMPSISASSITWLRIKAWFLMHADTSKEVELRLHQIPAFHPSPNSRIVSNICWQFYGIFNELYDDWGPDYPSKASAMSEADILDFVRCRVKPFYRILCNPDWAWVLARTV</sequence>
<protein>
    <submittedName>
        <fullName evidence="1">Uncharacterized protein</fullName>
    </submittedName>
</protein>
<dbReference type="RefSeq" id="WP_138094043.1">
    <property type="nucleotide sequence ID" value="NZ_CP040428.1"/>
</dbReference>
<gene>
    <name evidence="1" type="ORF">FEM41_02275</name>
</gene>
<keyword evidence="2" id="KW-1185">Reference proteome</keyword>
<dbReference type="Proteomes" id="UP000302163">
    <property type="component" value="Chromosome"/>
</dbReference>